<dbReference type="PANTHER" id="PTHR46169:SF29">
    <property type="entry name" value="DNA REPLICATION-RELATED ELEMENT FACTOR, ISOFORM A"/>
    <property type="match status" value="1"/>
</dbReference>
<reference evidence="4" key="1">
    <citation type="journal article" date="2011" name="Genome Res.">
        <title>Phylogeny-wide analysis of social amoeba genomes highlights ancient origins for complex intercellular communication.</title>
        <authorList>
            <person name="Heidel A.J."/>
            <person name="Lawal H.M."/>
            <person name="Felder M."/>
            <person name="Schilde C."/>
            <person name="Helps N.R."/>
            <person name="Tunggal B."/>
            <person name="Rivero F."/>
            <person name="John U."/>
            <person name="Schleicher M."/>
            <person name="Eichinger L."/>
            <person name="Platzer M."/>
            <person name="Noegel A.A."/>
            <person name="Schaap P."/>
            <person name="Gloeckner G."/>
        </authorList>
    </citation>
    <scope>NUCLEOTIDE SEQUENCE [LARGE SCALE GENOMIC DNA]</scope>
    <source>
        <strain evidence="4">SH3</strain>
    </source>
</reference>
<feature type="region of interest" description="Disordered" evidence="1">
    <location>
        <begin position="303"/>
        <end position="409"/>
    </location>
</feature>
<feature type="compositionally biased region" description="Low complexity" evidence="1">
    <location>
        <begin position="14"/>
        <end position="52"/>
    </location>
</feature>
<feature type="region of interest" description="Disordered" evidence="1">
    <location>
        <begin position="421"/>
        <end position="497"/>
    </location>
</feature>
<dbReference type="PANTHER" id="PTHR46169">
    <property type="entry name" value="DNA REPLICATION-RELATED ELEMENT FACTOR, ISOFORM A"/>
    <property type="match status" value="1"/>
</dbReference>
<proteinExistence type="predicted"/>
<feature type="compositionally biased region" description="Acidic residues" evidence="1">
    <location>
        <begin position="1"/>
        <end position="10"/>
    </location>
</feature>
<name>F4PVL6_CACFS</name>
<evidence type="ECO:0000256" key="1">
    <source>
        <dbReference type="SAM" id="MobiDB-lite"/>
    </source>
</evidence>
<feature type="compositionally biased region" description="Polar residues" evidence="1">
    <location>
        <begin position="336"/>
        <end position="353"/>
    </location>
</feature>
<dbReference type="SUPFAM" id="SSF53098">
    <property type="entry name" value="Ribonuclease H-like"/>
    <property type="match status" value="1"/>
</dbReference>
<dbReference type="EMBL" id="GL883013">
    <property type="protein sequence ID" value="EGG20030.1"/>
    <property type="molecule type" value="Genomic_DNA"/>
</dbReference>
<dbReference type="GO" id="GO:0006357">
    <property type="term" value="P:regulation of transcription by RNA polymerase II"/>
    <property type="evidence" value="ECO:0007669"/>
    <property type="project" value="TreeGrafter"/>
</dbReference>
<feature type="compositionally biased region" description="Low complexity" evidence="1">
    <location>
        <begin position="311"/>
        <end position="320"/>
    </location>
</feature>
<gene>
    <name evidence="3" type="ORF">DFA_07146</name>
</gene>
<dbReference type="KEGG" id="dfa:DFA_07146"/>
<feature type="compositionally biased region" description="Polar residues" evidence="1">
    <location>
        <begin position="188"/>
        <end position="197"/>
    </location>
</feature>
<keyword evidence="4" id="KW-1185">Reference proteome</keyword>
<protein>
    <recommendedName>
        <fullName evidence="2">HAT C-terminal dimerisation domain-containing protein</fullName>
    </recommendedName>
</protein>
<dbReference type="AlphaFoldDB" id="F4PVL6"/>
<feature type="region of interest" description="Disordered" evidence="1">
    <location>
        <begin position="1"/>
        <end position="58"/>
    </location>
</feature>
<feature type="domain" description="HAT C-terminal dimerisation" evidence="2">
    <location>
        <begin position="942"/>
        <end position="1013"/>
    </location>
</feature>
<feature type="compositionally biased region" description="Basic residues" evidence="1">
    <location>
        <begin position="1003"/>
        <end position="1012"/>
    </location>
</feature>
<dbReference type="InterPro" id="IPR052717">
    <property type="entry name" value="Vacuolar_transposase_reg"/>
</dbReference>
<evidence type="ECO:0000313" key="4">
    <source>
        <dbReference type="Proteomes" id="UP000007797"/>
    </source>
</evidence>
<dbReference type="Pfam" id="PF05699">
    <property type="entry name" value="Dimer_Tnp_hAT"/>
    <property type="match status" value="1"/>
</dbReference>
<evidence type="ECO:0000259" key="2">
    <source>
        <dbReference type="Pfam" id="PF05699"/>
    </source>
</evidence>
<dbReference type="InterPro" id="IPR008906">
    <property type="entry name" value="HATC_C_dom"/>
</dbReference>
<evidence type="ECO:0000313" key="3">
    <source>
        <dbReference type="EMBL" id="EGG20030.1"/>
    </source>
</evidence>
<feature type="compositionally biased region" description="Low complexity" evidence="1">
    <location>
        <begin position="208"/>
        <end position="231"/>
    </location>
</feature>
<feature type="compositionally biased region" description="Low complexity" evidence="1">
    <location>
        <begin position="435"/>
        <end position="494"/>
    </location>
</feature>
<feature type="region of interest" description="Disordered" evidence="1">
    <location>
        <begin position="998"/>
        <end position="1020"/>
    </location>
</feature>
<sequence length="1020" mass="112839">MEIDNNEGEGEIVPTSSSTSTSPSSTSTSSTSTPIFSFSNNNNNQQSTSSSSSPPPLLPPLALLNSGVAAVVAAAPIPGSPFKNTGNNGLTNSSASLDIIVEQRCTSPQPQISSINNLINNSLSSSSNSLHSNSLHSSSNGIANGNSAIQTPISTPPLDSSPTSPMTLNAIIHNTINGNGIGNGTHHQYQPTQSLSTPLAHRPPVPTLPSLSSVNFMSQQQQSQQSQQQGQLSPTDADKKGNKKRKSAQSDAPQVVKYLTPGGSPRIFSPLTPNTKAKQQLDESKTHMCDKCGVALNGKSKSNLNKHFCKGSRQSRSSTGGSNGSGSASGSGSNTPVKLTTSGNNIINTSPSQLNNILNGSSNGIGNGNGNTMDTDSDHMSSGANSPNINNGGNRSPLFGQFSVSPSHDTTMTTITTKTVKEQLQHPLSSPPLQPQQQTSQQLQSLPPLPLQQPQQQPIQQQLQPLQQYQYPQYPQQQQQQPQQTQQQQQQTLSKSNQMIQNQLPKSKDMEEIYGKLVDLIVEHELPLAIVESKSFLELLQSSSQYRGPILKLTKSELKDEINQRYRWRIRDLQKELDIYDWLSVTSDGWNTNDKFSTITVRGFTNTTNSIKTYFLTCDLTLSNRDPTTTQQLVESTLSDYGLTNRILYYITNSDSDCLVGSTIDPIVGSDVCFIHLLNQCHAKFIESEQVCQLLQLCHDISSYFHQSQFNQLSFIKYQLETNPKETPKKLKNWKGISTLDLCNILERIILLKDTLINYFQQIQDDKEQQELQPNFKVTKESLDDIEMVYRVSKVFEGQISMLKDKQKTVALGDVIPVVNTIAQELAHYEQDAPNLINANHIVGNLVSRYTSSMASIHLLATYLNHTHRQQYVVPHLTPTLLQHFDQMVRAHYTQIKSTKLLVICDTPSLHNHGLGDIDDDHHHHSIIDDDDDDSDQSTSLMDELTSLQRSDNKDAKFSDMSPLKWWIDHKREYPCLFKIATNLLSIPIISVDRHAPVERTGSKKKTSKFPQRRKETRQQ</sequence>
<dbReference type="SUPFAM" id="SSF81995">
    <property type="entry name" value="beta-sandwich domain of Sec23/24"/>
    <property type="match status" value="1"/>
</dbReference>
<feature type="region of interest" description="Disordered" evidence="1">
    <location>
        <begin position="125"/>
        <end position="166"/>
    </location>
</feature>
<feature type="region of interest" description="Disordered" evidence="1">
    <location>
        <begin position="179"/>
        <end position="285"/>
    </location>
</feature>
<organism evidence="3 4">
    <name type="scientific">Cavenderia fasciculata</name>
    <name type="common">Slime mold</name>
    <name type="synonym">Dictyostelium fasciculatum</name>
    <dbReference type="NCBI Taxonomy" id="261658"/>
    <lineage>
        <taxon>Eukaryota</taxon>
        <taxon>Amoebozoa</taxon>
        <taxon>Evosea</taxon>
        <taxon>Eumycetozoa</taxon>
        <taxon>Dictyostelia</taxon>
        <taxon>Acytosteliales</taxon>
        <taxon>Cavenderiaceae</taxon>
        <taxon>Cavenderia</taxon>
    </lineage>
</organism>
<dbReference type="GO" id="GO:0005634">
    <property type="term" value="C:nucleus"/>
    <property type="evidence" value="ECO:0007669"/>
    <property type="project" value="TreeGrafter"/>
</dbReference>
<feature type="compositionally biased region" description="Polar residues" evidence="1">
    <location>
        <begin position="380"/>
        <end position="394"/>
    </location>
</feature>
<dbReference type="RefSeq" id="XP_004367013.1">
    <property type="nucleotide sequence ID" value="XM_004366956.1"/>
</dbReference>
<dbReference type="GeneID" id="14872317"/>
<accession>F4PVL6</accession>
<dbReference type="InterPro" id="IPR012337">
    <property type="entry name" value="RNaseH-like_sf"/>
</dbReference>
<dbReference type="Proteomes" id="UP000007797">
    <property type="component" value="Unassembled WGS sequence"/>
</dbReference>
<dbReference type="GO" id="GO:0046983">
    <property type="term" value="F:protein dimerization activity"/>
    <property type="evidence" value="ECO:0007669"/>
    <property type="project" value="InterPro"/>
</dbReference>